<dbReference type="InterPro" id="IPR050266">
    <property type="entry name" value="AB_hydrolase_sf"/>
</dbReference>
<dbReference type="Gene3D" id="1.20.1290.10">
    <property type="entry name" value="AhpD-like"/>
    <property type="match status" value="1"/>
</dbReference>
<dbReference type="InterPro" id="IPR000073">
    <property type="entry name" value="AB_hydrolase_1"/>
</dbReference>
<dbReference type="OrthoDB" id="9802489at2"/>
<dbReference type="SUPFAM" id="SSF53474">
    <property type="entry name" value="alpha/beta-Hydrolases"/>
    <property type="match status" value="1"/>
</dbReference>
<accession>A0A641AQJ7</accession>
<gene>
    <name evidence="3" type="ORF">ESP62_000785</name>
</gene>
<dbReference type="Pfam" id="PF12697">
    <property type="entry name" value="Abhydrolase_6"/>
    <property type="match status" value="1"/>
</dbReference>
<dbReference type="GO" id="GO:0051920">
    <property type="term" value="F:peroxiredoxin activity"/>
    <property type="evidence" value="ECO:0007669"/>
    <property type="project" value="InterPro"/>
</dbReference>
<comment type="caution">
    <text evidence="3">The sequence shown here is derived from an EMBL/GenBank/DDBJ whole genome shotgun (WGS) entry which is preliminary data.</text>
</comment>
<keyword evidence="3" id="KW-0378">Hydrolase</keyword>
<dbReference type="RefSeq" id="WP_129179635.1">
    <property type="nucleotide sequence ID" value="NZ_JAGIOG010000001.1"/>
</dbReference>
<name>A0A641AQJ7_9ACTN</name>
<dbReference type="Proteomes" id="UP001515100">
    <property type="component" value="Unassembled WGS sequence"/>
</dbReference>
<dbReference type="Pfam" id="PF02627">
    <property type="entry name" value="CMD"/>
    <property type="match status" value="1"/>
</dbReference>
<dbReference type="InterPro" id="IPR029032">
    <property type="entry name" value="AhpD-like"/>
</dbReference>
<dbReference type="PRINTS" id="PR00111">
    <property type="entry name" value="ABHYDROLASE"/>
</dbReference>
<sequence>MPVPQITAVRLGGSPALPLLVLGPSLGTSARTLWSAAAAHLSDAFEVVAWDLPGHGSNPIVARPFTMSELAAGVLAMIDDMVAERGDVDTSFVYAGNSVGGAVGLHLLLDSPARVDAAVLLCTGAKIGDAAAWHDRAATVRASGTSAVVEGSAARWFAPGFLEREPARGSALLQALRDTDREGYAQACEALAGHDVRSRLGRVGTPVLAVAGSDDVPTPTETLQEIAAGVRDGRLVVLDGIAHLAPAEAPAEVARLVRAHVRGEADAATLAPPSALDPRSTSLVTVTALVAGGHHDELATHLRTARAHGLSTEELDHLLQIVVLSGVPATSDSIRVARDVLAEIDREESA</sequence>
<dbReference type="SUPFAM" id="SSF69118">
    <property type="entry name" value="AhpD-like"/>
    <property type="match status" value="1"/>
</dbReference>
<dbReference type="PANTHER" id="PTHR43798:SF29">
    <property type="entry name" value="AB HYDROLASE-1 DOMAIN-CONTAINING PROTEIN"/>
    <property type="match status" value="1"/>
</dbReference>
<dbReference type="InterPro" id="IPR003779">
    <property type="entry name" value="CMD-like"/>
</dbReference>
<reference evidence="3" key="1">
    <citation type="submission" date="2019-09" db="EMBL/GenBank/DDBJ databases">
        <authorList>
            <person name="Li J."/>
        </authorList>
    </citation>
    <scope>NUCLEOTIDE SEQUENCE [LARGE SCALE GENOMIC DNA]</scope>
    <source>
        <strain evidence="3">NRBC 14897</strain>
    </source>
</reference>
<dbReference type="PANTHER" id="PTHR43798">
    <property type="entry name" value="MONOACYLGLYCEROL LIPASE"/>
    <property type="match status" value="1"/>
</dbReference>
<protein>
    <submittedName>
        <fullName evidence="3">Alpha/beta fold hydrolase</fullName>
    </submittedName>
</protein>
<dbReference type="Gene3D" id="3.40.50.1820">
    <property type="entry name" value="alpha/beta hydrolase"/>
    <property type="match status" value="1"/>
</dbReference>
<organism evidence="3 4">
    <name type="scientific">Aeromicrobium fastidiosum</name>
    <dbReference type="NCBI Taxonomy" id="52699"/>
    <lineage>
        <taxon>Bacteria</taxon>
        <taxon>Bacillati</taxon>
        <taxon>Actinomycetota</taxon>
        <taxon>Actinomycetes</taxon>
        <taxon>Propionibacteriales</taxon>
        <taxon>Nocardioidaceae</taxon>
        <taxon>Aeromicrobium</taxon>
    </lineage>
</organism>
<evidence type="ECO:0000259" key="1">
    <source>
        <dbReference type="Pfam" id="PF02627"/>
    </source>
</evidence>
<evidence type="ECO:0000259" key="2">
    <source>
        <dbReference type="Pfam" id="PF12697"/>
    </source>
</evidence>
<feature type="domain" description="Carboxymuconolactone decarboxylase-like" evidence="1">
    <location>
        <begin position="266"/>
        <end position="339"/>
    </location>
</feature>
<feature type="domain" description="AB hydrolase-1" evidence="2">
    <location>
        <begin position="23"/>
        <end position="255"/>
    </location>
</feature>
<keyword evidence="4" id="KW-1185">Reference proteome</keyword>
<dbReference type="AlphaFoldDB" id="A0A641AQJ7"/>
<dbReference type="EMBL" id="SDPP02000001">
    <property type="protein sequence ID" value="KAA1379787.1"/>
    <property type="molecule type" value="Genomic_DNA"/>
</dbReference>
<dbReference type="InterPro" id="IPR029058">
    <property type="entry name" value="AB_hydrolase_fold"/>
</dbReference>
<evidence type="ECO:0000313" key="4">
    <source>
        <dbReference type="Proteomes" id="UP001515100"/>
    </source>
</evidence>
<proteinExistence type="predicted"/>
<evidence type="ECO:0000313" key="3">
    <source>
        <dbReference type="EMBL" id="KAA1379787.1"/>
    </source>
</evidence>
<dbReference type="GO" id="GO:0016787">
    <property type="term" value="F:hydrolase activity"/>
    <property type="evidence" value="ECO:0007669"/>
    <property type="project" value="UniProtKB-KW"/>
</dbReference>